<gene>
    <name evidence="2" type="ORF">ACFQGB_20460</name>
</gene>
<protein>
    <submittedName>
        <fullName evidence="2">Uncharacterized protein</fullName>
    </submittedName>
</protein>
<dbReference type="Proteomes" id="UP001596395">
    <property type="component" value="Unassembled WGS sequence"/>
</dbReference>
<feature type="transmembrane region" description="Helical" evidence="1">
    <location>
        <begin position="108"/>
        <end position="129"/>
    </location>
</feature>
<dbReference type="EMBL" id="JBHSXN010000005">
    <property type="protein sequence ID" value="MFC6955242.1"/>
    <property type="molecule type" value="Genomic_DNA"/>
</dbReference>
<keyword evidence="3" id="KW-1185">Reference proteome</keyword>
<dbReference type="RefSeq" id="WP_336352174.1">
    <property type="nucleotide sequence ID" value="NZ_JAZAQL010000005.1"/>
</dbReference>
<proteinExistence type="predicted"/>
<evidence type="ECO:0000256" key="1">
    <source>
        <dbReference type="SAM" id="Phobius"/>
    </source>
</evidence>
<comment type="caution">
    <text evidence="2">The sequence shown here is derived from an EMBL/GenBank/DDBJ whole genome shotgun (WGS) entry which is preliminary data.</text>
</comment>
<keyword evidence="1" id="KW-0472">Membrane</keyword>
<name>A0ABD5VMJ6_9EURY</name>
<keyword evidence="1" id="KW-1133">Transmembrane helix</keyword>
<organism evidence="2 3">
    <name type="scientific">Halorubellus litoreus</name>
    <dbReference type="NCBI Taxonomy" id="755308"/>
    <lineage>
        <taxon>Archaea</taxon>
        <taxon>Methanobacteriati</taxon>
        <taxon>Methanobacteriota</taxon>
        <taxon>Stenosarchaea group</taxon>
        <taxon>Halobacteria</taxon>
        <taxon>Halobacteriales</taxon>
        <taxon>Halorubellaceae</taxon>
        <taxon>Halorubellus</taxon>
    </lineage>
</organism>
<feature type="transmembrane region" description="Helical" evidence="1">
    <location>
        <begin position="156"/>
        <end position="177"/>
    </location>
</feature>
<sequence>MFLDAFIVLVAALVPAALARRTEAFERTPHAPYVAAAGGLLLASAFVPWVTVGEYAWELQGGFTIIAGQGTPDAGPFFGSYNSTVLNASTGTALLVFAFTGHDRALHAALLVAAAPVLAAASDLVTVLTTGTVDDVHVLRLTGNDVRELMLDDVTVTLHVGVLAATAAAIPLAVALTRTGRPWSRFR</sequence>
<reference evidence="2 3" key="1">
    <citation type="journal article" date="2019" name="Int. J. Syst. Evol. Microbiol.">
        <title>The Global Catalogue of Microorganisms (GCM) 10K type strain sequencing project: providing services to taxonomists for standard genome sequencing and annotation.</title>
        <authorList>
            <consortium name="The Broad Institute Genomics Platform"/>
            <consortium name="The Broad Institute Genome Sequencing Center for Infectious Disease"/>
            <person name="Wu L."/>
            <person name="Ma J."/>
        </authorList>
    </citation>
    <scope>NUCLEOTIDE SEQUENCE [LARGE SCALE GENOMIC DNA]</scope>
    <source>
        <strain evidence="2 3">GX26</strain>
    </source>
</reference>
<evidence type="ECO:0000313" key="3">
    <source>
        <dbReference type="Proteomes" id="UP001596395"/>
    </source>
</evidence>
<dbReference type="AlphaFoldDB" id="A0ABD5VMJ6"/>
<feature type="transmembrane region" description="Helical" evidence="1">
    <location>
        <begin position="31"/>
        <end position="52"/>
    </location>
</feature>
<evidence type="ECO:0000313" key="2">
    <source>
        <dbReference type="EMBL" id="MFC6955242.1"/>
    </source>
</evidence>
<keyword evidence="1" id="KW-0812">Transmembrane</keyword>
<accession>A0ABD5VMJ6</accession>